<sequence length="229" mass="24383">MSDADLSPRDAEDALAAEYVLGLASDDVLEQAQTRTAHDAAFAQRVAAWQERLVTLTDSIKPVNPQKKLKRKLLKTLFPKVSVPLLQRLWIWQGIAVSALVLAAYLATPLLQPDSTDVPRDVFATQMTSTDFDLQVLAVVDTKNSIALRRLAGAAPAGRVLELWAILPDQAPVSLGVLPDGETARVPLPRAMADQIASITLAITDEPVGGAPRGVPSGDIRAAGVISAL</sequence>
<dbReference type="RefSeq" id="WP_203241748.1">
    <property type="nucleotide sequence ID" value="NZ_JAFBRH010000001.1"/>
</dbReference>
<name>A0AAE2VX61_9RHOB</name>
<dbReference type="PANTHER" id="PTHR37461:SF1">
    <property type="entry name" value="ANTI-SIGMA-K FACTOR RSKA"/>
    <property type="match status" value="1"/>
</dbReference>
<proteinExistence type="predicted"/>
<protein>
    <submittedName>
        <fullName evidence="2">Anti-sigma factor</fullName>
    </submittedName>
</protein>
<dbReference type="GO" id="GO:0006417">
    <property type="term" value="P:regulation of translation"/>
    <property type="evidence" value="ECO:0007669"/>
    <property type="project" value="TreeGrafter"/>
</dbReference>
<dbReference type="EMBL" id="JAFBRM010000001">
    <property type="protein sequence ID" value="MBM1713404.1"/>
    <property type="molecule type" value="Genomic_DNA"/>
</dbReference>
<dbReference type="Proteomes" id="UP000732193">
    <property type="component" value="Unassembled WGS sequence"/>
</dbReference>
<accession>A0AAE2VX61</accession>
<dbReference type="GO" id="GO:0016989">
    <property type="term" value="F:sigma factor antagonist activity"/>
    <property type="evidence" value="ECO:0007669"/>
    <property type="project" value="TreeGrafter"/>
</dbReference>
<comment type="caution">
    <text evidence="2">The sequence shown here is derived from an EMBL/GenBank/DDBJ whole genome shotgun (WGS) entry which is preliminary data.</text>
</comment>
<organism evidence="2 3">
    <name type="scientific">Sulfitobacter geojensis</name>
    <dbReference type="NCBI Taxonomy" id="1342299"/>
    <lineage>
        <taxon>Bacteria</taxon>
        <taxon>Pseudomonadati</taxon>
        <taxon>Pseudomonadota</taxon>
        <taxon>Alphaproteobacteria</taxon>
        <taxon>Rhodobacterales</taxon>
        <taxon>Roseobacteraceae</taxon>
        <taxon>Sulfitobacter</taxon>
    </lineage>
</organism>
<feature type="domain" description="Anti-sigma K factor RskA C-terminal" evidence="1">
    <location>
        <begin position="96"/>
        <end position="220"/>
    </location>
</feature>
<gene>
    <name evidence="2" type="ORF">JQV55_07525</name>
</gene>
<evidence type="ECO:0000313" key="3">
    <source>
        <dbReference type="Proteomes" id="UP000732193"/>
    </source>
</evidence>
<dbReference type="GO" id="GO:0005886">
    <property type="term" value="C:plasma membrane"/>
    <property type="evidence" value="ECO:0007669"/>
    <property type="project" value="InterPro"/>
</dbReference>
<dbReference type="InterPro" id="IPR051474">
    <property type="entry name" value="Anti-sigma-K/W_factor"/>
</dbReference>
<dbReference type="PANTHER" id="PTHR37461">
    <property type="entry name" value="ANTI-SIGMA-K FACTOR RSKA"/>
    <property type="match status" value="1"/>
</dbReference>
<evidence type="ECO:0000313" key="2">
    <source>
        <dbReference type="EMBL" id="MBM1713404.1"/>
    </source>
</evidence>
<reference evidence="2 3" key="1">
    <citation type="submission" date="2021-01" db="EMBL/GenBank/DDBJ databases">
        <title>Diatom-associated Roseobacters Show Island Model of Population Structure.</title>
        <authorList>
            <person name="Qu L."/>
            <person name="Feng X."/>
            <person name="Chen Y."/>
            <person name="Li L."/>
            <person name="Wang X."/>
            <person name="Hu Z."/>
            <person name="Wang H."/>
            <person name="Luo H."/>
        </authorList>
    </citation>
    <scope>NUCLEOTIDE SEQUENCE [LARGE SCALE GENOMIC DNA]</scope>
    <source>
        <strain evidence="2 3">TR60-84</strain>
    </source>
</reference>
<dbReference type="Pfam" id="PF10099">
    <property type="entry name" value="RskA_C"/>
    <property type="match status" value="1"/>
</dbReference>
<dbReference type="AlphaFoldDB" id="A0AAE2VX61"/>
<keyword evidence="3" id="KW-1185">Reference proteome</keyword>
<dbReference type="InterPro" id="IPR018764">
    <property type="entry name" value="RskA_C"/>
</dbReference>
<evidence type="ECO:0000259" key="1">
    <source>
        <dbReference type="Pfam" id="PF10099"/>
    </source>
</evidence>